<evidence type="ECO:0000256" key="6">
    <source>
        <dbReference type="ARBA" id="ARBA00022801"/>
    </source>
</evidence>
<dbReference type="NCBIfam" id="NF008745">
    <property type="entry name" value="PRK11778.1"/>
    <property type="match status" value="1"/>
</dbReference>
<evidence type="ECO:0000256" key="9">
    <source>
        <dbReference type="ARBA" id="ARBA00023136"/>
    </source>
</evidence>
<dbReference type="EC" id="3.4.21.-" evidence="14"/>
<dbReference type="EMBL" id="JAKNBA010000002">
    <property type="protein sequence ID" value="MDE1240897.1"/>
    <property type="molecule type" value="Genomic_DNA"/>
</dbReference>
<dbReference type="Gene3D" id="3.90.226.10">
    <property type="entry name" value="2-enoyl-CoA Hydratase, Chain A, domain 1"/>
    <property type="match status" value="2"/>
</dbReference>
<keyword evidence="5 11" id="KW-0812">Transmembrane</keyword>
<dbReference type="PANTHER" id="PTHR42987:SF4">
    <property type="entry name" value="PROTEASE SOHB-RELATED"/>
    <property type="match status" value="1"/>
</dbReference>
<feature type="transmembrane region" description="Helical" evidence="11">
    <location>
        <begin position="7"/>
        <end position="28"/>
    </location>
</feature>
<comment type="caution">
    <text evidence="14">The sequence shown here is derived from an EMBL/GenBank/DDBJ whole genome shotgun (WGS) entry which is preliminary data.</text>
</comment>
<evidence type="ECO:0000256" key="4">
    <source>
        <dbReference type="ARBA" id="ARBA00022670"/>
    </source>
</evidence>
<reference evidence="14" key="1">
    <citation type="submission" date="2022-02" db="EMBL/GenBank/DDBJ databases">
        <title>Emergence and expansion in Europe of a Vibrio aestuarianus clonal complex pathogenic for oysters.</title>
        <authorList>
            <person name="Mesnil A."/>
            <person name="Travers M.-A."/>
        </authorList>
    </citation>
    <scope>NUCLEOTIDE SEQUENCE</scope>
    <source>
        <strain evidence="14">19_064_11T1</strain>
    </source>
</reference>
<comment type="subcellular location">
    <subcellularLocation>
        <location evidence="1">Cell membrane</location>
    </subcellularLocation>
</comment>
<dbReference type="GO" id="GO:0005886">
    <property type="term" value="C:plasma membrane"/>
    <property type="evidence" value="ECO:0007669"/>
    <property type="project" value="UniProtKB-SubCell"/>
</dbReference>
<dbReference type="InterPro" id="IPR002142">
    <property type="entry name" value="Peptidase_S49"/>
</dbReference>
<evidence type="ECO:0000256" key="11">
    <source>
        <dbReference type="SAM" id="Phobius"/>
    </source>
</evidence>
<gene>
    <name evidence="14" type="primary">sohB</name>
    <name evidence="14" type="ORF">L9W94_01825</name>
</gene>
<dbReference type="Pfam" id="PF01343">
    <property type="entry name" value="Peptidase_S49"/>
    <property type="match status" value="1"/>
</dbReference>
<evidence type="ECO:0000259" key="13">
    <source>
        <dbReference type="Pfam" id="PF08496"/>
    </source>
</evidence>
<dbReference type="GO" id="GO:0006508">
    <property type="term" value="P:proteolysis"/>
    <property type="evidence" value="ECO:0007669"/>
    <property type="project" value="UniProtKB-KW"/>
</dbReference>
<name>A0A9X4INJ0_9VIBR</name>
<accession>A0A9X4INJ0</accession>
<proteinExistence type="inferred from homology"/>
<evidence type="ECO:0000256" key="2">
    <source>
        <dbReference type="ARBA" id="ARBA00008683"/>
    </source>
</evidence>
<keyword evidence="7" id="KW-0720">Serine protease</keyword>
<dbReference type="RefSeq" id="WP_274682550.1">
    <property type="nucleotide sequence ID" value="NZ_JAKNBA010000002.1"/>
</dbReference>
<dbReference type="AlphaFoldDB" id="A0A9X4INJ0"/>
<keyword evidence="3" id="KW-1003">Cell membrane</keyword>
<dbReference type="Gene3D" id="6.20.330.10">
    <property type="match status" value="1"/>
</dbReference>
<protein>
    <submittedName>
        <fullName evidence="14">Protease SohB</fullName>
        <ecNumber evidence="14">3.4.21.-</ecNumber>
    </submittedName>
</protein>
<dbReference type="InterPro" id="IPR047272">
    <property type="entry name" value="S49_SppA_C"/>
</dbReference>
<evidence type="ECO:0000256" key="1">
    <source>
        <dbReference type="ARBA" id="ARBA00004236"/>
    </source>
</evidence>
<evidence type="ECO:0000313" key="14">
    <source>
        <dbReference type="EMBL" id="MDE1240897.1"/>
    </source>
</evidence>
<evidence type="ECO:0000256" key="8">
    <source>
        <dbReference type="ARBA" id="ARBA00022989"/>
    </source>
</evidence>
<dbReference type="CDD" id="cd07023">
    <property type="entry name" value="S49_Sppa_N_C"/>
    <property type="match status" value="1"/>
</dbReference>
<dbReference type="Proteomes" id="UP001140979">
    <property type="component" value="Unassembled WGS sequence"/>
</dbReference>
<organism evidence="14 15">
    <name type="scientific">Vibrio aestuarianus</name>
    <dbReference type="NCBI Taxonomy" id="28171"/>
    <lineage>
        <taxon>Bacteria</taxon>
        <taxon>Pseudomonadati</taxon>
        <taxon>Pseudomonadota</taxon>
        <taxon>Gammaproteobacteria</taxon>
        <taxon>Vibrionales</taxon>
        <taxon>Vibrionaceae</taxon>
        <taxon>Vibrio</taxon>
    </lineage>
</organism>
<keyword evidence="9 11" id="KW-0472">Membrane</keyword>
<dbReference type="Pfam" id="PF08496">
    <property type="entry name" value="Peptidase_S49_N"/>
    <property type="match status" value="1"/>
</dbReference>
<keyword evidence="4 14" id="KW-0645">Protease</keyword>
<evidence type="ECO:0000259" key="12">
    <source>
        <dbReference type="Pfam" id="PF01343"/>
    </source>
</evidence>
<sequence length="353" mass="38789">MEFLLDYGLFLAKIATVVVALVVLLVIVKSVGGKNSAIKGELEVVNLTDRHKDIVEQLEHHLHDDAFIKARDKAEKKSEKEKTKARDKAIKQAAKDGELDTKREPHLFVLDFNGSIDAKEVASLREEVTAVLAVAREGDEVLLRLETGGGMVHGYGLASSQLDRLKAAGLPLTIAVDKVAASGGYMMACIADKIVSAPFAIVGSIGVIAQLPNFNKLLKKHDIEYEQLTAGEYKRTLTMFGENSDKAREKFKQELEETHELFKDFIRDHRPALDLEKVATGEHWFGTQAKALGLVDEIKTSDDLVVEACKDKTVLAIHYVQKKKLADKLAGVAGEAADNVLMKLISRGQRPIV</sequence>
<dbReference type="SUPFAM" id="SSF52096">
    <property type="entry name" value="ClpP/crotonase"/>
    <property type="match status" value="1"/>
</dbReference>
<keyword evidence="8 11" id="KW-1133">Transmembrane helix</keyword>
<feature type="domain" description="Peptidase S49" evidence="12">
    <location>
        <begin position="165"/>
        <end position="314"/>
    </location>
</feature>
<evidence type="ECO:0000256" key="3">
    <source>
        <dbReference type="ARBA" id="ARBA00022475"/>
    </source>
</evidence>
<evidence type="ECO:0000313" key="15">
    <source>
        <dbReference type="Proteomes" id="UP001140979"/>
    </source>
</evidence>
<evidence type="ECO:0000256" key="10">
    <source>
        <dbReference type="SAM" id="MobiDB-lite"/>
    </source>
</evidence>
<dbReference type="InterPro" id="IPR029045">
    <property type="entry name" value="ClpP/crotonase-like_dom_sf"/>
</dbReference>
<evidence type="ECO:0000256" key="5">
    <source>
        <dbReference type="ARBA" id="ARBA00022692"/>
    </source>
</evidence>
<dbReference type="GO" id="GO:0004252">
    <property type="term" value="F:serine-type endopeptidase activity"/>
    <property type="evidence" value="ECO:0007669"/>
    <property type="project" value="InterPro"/>
</dbReference>
<comment type="similarity">
    <text evidence="2">Belongs to the peptidase S49 family.</text>
</comment>
<dbReference type="PANTHER" id="PTHR42987">
    <property type="entry name" value="PEPTIDASE S49"/>
    <property type="match status" value="1"/>
</dbReference>
<feature type="domain" description="Peptidase S49 N-terminal proteobacteria" evidence="13">
    <location>
        <begin position="2"/>
        <end position="162"/>
    </location>
</feature>
<keyword evidence="6 14" id="KW-0378">Hydrolase</keyword>
<feature type="region of interest" description="Disordered" evidence="10">
    <location>
        <begin position="73"/>
        <end position="96"/>
    </location>
</feature>
<dbReference type="InterPro" id="IPR013703">
    <property type="entry name" value="Peptidase_S49_N_proteobac"/>
</dbReference>
<evidence type="ECO:0000256" key="7">
    <source>
        <dbReference type="ARBA" id="ARBA00022825"/>
    </source>
</evidence>